<keyword evidence="5" id="KW-0234">DNA repair</keyword>
<evidence type="ECO:0000313" key="10">
    <source>
        <dbReference type="Proteomes" id="UP000214646"/>
    </source>
</evidence>
<dbReference type="GO" id="GO:0006508">
    <property type="term" value="P:proteolysis"/>
    <property type="evidence" value="ECO:0007669"/>
    <property type="project" value="UniProtKB-KW"/>
</dbReference>
<dbReference type="EMBL" id="NIDE01000020">
    <property type="protein sequence ID" value="OWK34373.1"/>
    <property type="molecule type" value="Genomic_DNA"/>
</dbReference>
<gene>
    <name evidence="9" type="ORF">FRUB_10344</name>
</gene>
<evidence type="ECO:0000256" key="4">
    <source>
        <dbReference type="ARBA" id="ARBA00022813"/>
    </source>
</evidence>
<reference evidence="10" key="1">
    <citation type="submission" date="2017-06" db="EMBL/GenBank/DDBJ databases">
        <title>Genome analysis of Fimbriiglobus ruber SP5, the first member of the order Planctomycetales with confirmed chitinolytic capability.</title>
        <authorList>
            <person name="Ravin N.V."/>
            <person name="Rakitin A.L."/>
            <person name="Ivanova A.A."/>
            <person name="Beletsky A.V."/>
            <person name="Kulichevskaya I.S."/>
            <person name="Mardanov A.V."/>
            <person name="Dedysh S.N."/>
        </authorList>
    </citation>
    <scope>NUCLEOTIDE SEQUENCE [LARGE SCALE GENOMIC DNA]</scope>
    <source>
        <strain evidence="10">SP5</strain>
    </source>
</reference>
<keyword evidence="6" id="KW-0742">SOS response</keyword>
<keyword evidence="9" id="KW-0645">Protease</keyword>
<keyword evidence="2" id="KW-0227">DNA damage</keyword>
<accession>A0A225D0B0</accession>
<dbReference type="InterPro" id="IPR039418">
    <property type="entry name" value="LexA-like"/>
</dbReference>
<evidence type="ECO:0000313" key="9">
    <source>
        <dbReference type="EMBL" id="OWK34373.1"/>
    </source>
</evidence>
<organism evidence="9 10">
    <name type="scientific">Fimbriiglobus ruber</name>
    <dbReference type="NCBI Taxonomy" id="1908690"/>
    <lineage>
        <taxon>Bacteria</taxon>
        <taxon>Pseudomonadati</taxon>
        <taxon>Planctomycetota</taxon>
        <taxon>Planctomycetia</taxon>
        <taxon>Gemmatales</taxon>
        <taxon>Gemmataceae</taxon>
        <taxon>Fimbriiglobus</taxon>
    </lineage>
</organism>
<dbReference type="PANTHER" id="PTHR33516:SF2">
    <property type="entry name" value="LEXA REPRESSOR-RELATED"/>
    <property type="match status" value="1"/>
</dbReference>
<dbReference type="GO" id="GO:0003677">
    <property type="term" value="F:DNA binding"/>
    <property type="evidence" value="ECO:0007669"/>
    <property type="project" value="InterPro"/>
</dbReference>
<dbReference type="GO" id="GO:0009432">
    <property type="term" value="P:SOS response"/>
    <property type="evidence" value="ECO:0007669"/>
    <property type="project" value="UniProtKB-KW"/>
</dbReference>
<keyword evidence="10" id="KW-1185">Reference proteome</keyword>
<dbReference type="GO" id="GO:0006355">
    <property type="term" value="P:regulation of DNA-templated transcription"/>
    <property type="evidence" value="ECO:0007669"/>
    <property type="project" value="InterPro"/>
</dbReference>
<dbReference type="Pfam" id="PF00717">
    <property type="entry name" value="Peptidase_S24"/>
    <property type="match status" value="1"/>
</dbReference>
<dbReference type="AlphaFoldDB" id="A0A225D0B0"/>
<comment type="similarity">
    <text evidence="1 7">Belongs to the peptidase S24 family.</text>
</comment>
<keyword evidence="3 7" id="KW-0378">Hydrolase</keyword>
<dbReference type="PRINTS" id="PR00726">
    <property type="entry name" value="LEXASERPTASE"/>
</dbReference>
<sequence length="115" mass="13053">MFDPGQNEIFNFGDHFGKEGQFAYRVKGDSMIDARIRAGDIIIVRENPEAKSGEDVVAVVDGELTIKKLLARSREKILLPQNKEREGEYKQLRLDESRGDRILGTHLATIILKKK</sequence>
<dbReference type="InterPro" id="IPR006197">
    <property type="entry name" value="Peptidase_S24_LexA"/>
</dbReference>
<name>A0A225D0B0_9BACT</name>
<dbReference type="GO" id="GO:0006281">
    <property type="term" value="P:DNA repair"/>
    <property type="evidence" value="ECO:0007669"/>
    <property type="project" value="UniProtKB-KW"/>
</dbReference>
<dbReference type="InterPro" id="IPR050077">
    <property type="entry name" value="LexA_repressor"/>
</dbReference>
<evidence type="ECO:0000256" key="2">
    <source>
        <dbReference type="ARBA" id="ARBA00022763"/>
    </source>
</evidence>
<dbReference type="CDD" id="cd06529">
    <property type="entry name" value="S24_LexA-like"/>
    <property type="match status" value="1"/>
</dbReference>
<dbReference type="PANTHER" id="PTHR33516">
    <property type="entry name" value="LEXA REPRESSOR"/>
    <property type="match status" value="1"/>
</dbReference>
<evidence type="ECO:0000256" key="7">
    <source>
        <dbReference type="RuleBase" id="RU003991"/>
    </source>
</evidence>
<dbReference type="InterPro" id="IPR015927">
    <property type="entry name" value="Peptidase_S24_S26A/B/C"/>
</dbReference>
<evidence type="ECO:0000256" key="6">
    <source>
        <dbReference type="ARBA" id="ARBA00023236"/>
    </source>
</evidence>
<keyword evidence="4 7" id="KW-0068">Autocatalytic cleavage</keyword>
<evidence type="ECO:0000256" key="5">
    <source>
        <dbReference type="ARBA" id="ARBA00023204"/>
    </source>
</evidence>
<dbReference type="Gene3D" id="2.10.109.10">
    <property type="entry name" value="Umud Fragment, subunit A"/>
    <property type="match status" value="1"/>
</dbReference>
<evidence type="ECO:0000256" key="1">
    <source>
        <dbReference type="ARBA" id="ARBA00007484"/>
    </source>
</evidence>
<protein>
    <submittedName>
        <fullName evidence="9">SOS-response repressor and protease LexA</fullName>
    </submittedName>
</protein>
<dbReference type="InterPro" id="IPR036286">
    <property type="entry name" value="LexA/Signal_pep-like_sf"/>
</dbReference>
<evidence type="ECO:0000259" key="8">
    <source>
        <dbReference type="Pfam" id="PF00717"/>
    </source>
</evidence>
<feature type="domain" description="Peptidase S24/S26A/S26B/S26C" evidence="8">
    <location>
        <begin position="18"/>
        <end position="97"/>
    </location>
</feature>
<evidence type="ECO:0000256" key="3">
    <source>
        <dbReference type="ARBA" id="ARBA00022801"/>
    </source>
</evidence>
<dbReference type="GO" id="GO:0008233">
    <property type="term" value="F:peptidase activity"/>
    <property type="evidence" value="ECO:0007669"/>
    <property type="project" value="UniProtKB-KW"/>
</dbReference>
<dbReference type="Proteomes" id="UP000214646">
    <property type="component" value="Unassembled WGS sequence"/>
</dbReference>
<comment type="caution">
    <text evidence="9">The sequence shown here is derived from an EMBL/GenBank/DDBJ whole genome shotgun (WGS) entry which is preliminary data.</text>
</comment>
<dbReference type="SUPFAM" id="SSF51306">
    <property type="entry name" value="LexA/Signal peptidase"/>
    <property type="match status" value="1"/>
</dbReference>
<proteinExistence type="inferred from homology"/>